<feature type="compositionally biased region" description="Basic and acidic residues" evidence="1">
    <location>
        <begin position="179"/>
        <end position="228"/>
    </location>
</feature>
<dbReference type="InterPro" id="IPR001623">
    <property type="entry name" value="DnaJ_domain"/>
</dbReference>
<dbReference type="RefSeq" id="XP_030851229.1">
    <property type="nucleotide sequence ID" value="XM_030995369.1"/>
</dbReference>
<dbReference type="PANTHER" id="PTHR15606:SF4">
    <property type="entry name" value="DNAJ HOMOLOG SUBFAMILY C MEMBER 8"/>
    <property type="match status" value="1"/>
</dbReference>
<protein>
    <recommendedName>
        <fullName evidence="2">J domain-containing protein</fullName>
    </recommendedName>
</protein>
<dbReference type="PRINTS" id="PR00625">
    <property type="entry name" value="JDOMAIN"/>
</dbReference>
<dbReference type="CTD" id="22826"/>
<evidence type="ECO:0000259" key="2">
    <source>
        <dbReference type="PROSITE" id="PS50076"/>
    </source>
</evidence>
<reference evidence="4" key="1">
    <citation type="submission" date="2015-02" db="EMBL/GenBank/DDBJ databases">
        <title>Genome sequencing for Strongylocentrotus purpuratus.</title>
        <authorList>
            <person name="Murali S."/>
            <person name="Liu Y."/>
            <person name="Vee V."/>
            <person name="English A."/>
            <person name="Wang M."/>
            <person name="Skinner E."/>
            <person name="Han Y."/>
            <person name="Muzny D.M."/>
            <person name="Worley K.C."/>
            <person name="Gibbs R.A."/>
        </authorList>
    </citation>
    <scope>NUCLEOTIDE SEQUENCE</scope>
</reference>
<dbReference type="SMART" id="SM00271">
    <property type="entry name" value="DnaJ"/>
    <property type="match status" value="1"/>
</dbReference>
<sequence length="249" mass="29357">MASSSSATGSGQPEVAFSSFMTEVKLIEKRDSSLTPKQQIERLIRPGCTYFNLNPYEVLQVDPSMEVPDIKKLYRRLSILVHPDKNMDDRERAQKAFDALSNAMKTLEDETSRKSILDTIEEAKQKTDFLLGEKRKQLKKDDKPTAIEEDDPLKYKETLHKNTVKLFADYAIRRKEIEEKEARIKKREREEEIKEEDKSKKAKEWQKDWEDGRDKRVHNWRDFSNHDTAKKKKKNRMAFKPPKPKLETR</sequence>
<dbReference type="InterPro" id="IPR042858">
    <property type="entry name" value="DNAJC8"/>
</dbReference>
<name>A0A7M7T3J5_STRPU</name>
<reference evidence="3" key="2">
    <citation type="submission" date="2021-01" db="UniProtKB">
        <authorList>
            <consortium name="EnsemblMetazoa"/>
        </authorList>
    </citation>
    <scope>IDENTIFICATION</scope>
</reference>
<dbReference type="InterPro" id="IPR036869">
    <property type="entry name" value="J_dom_sf"/>
</dbReference>
<proteinExistence type="predicted"/>
<dbReference type="GeneID" id="589468"/>
<evidence type="ECO:0000313" key="4">
    <source>
        <dbReference type="Proteomes" id="UP000007110"/>
    </source>
</evidence>
<accession>A0A7M7T3J5</accession>
<dbReference type="CDD" id="cd06257">
    <property type="entry name" value="DnaJ"/>
    <property type="match status" value="1"/>
</dbReference>
<evidence type="ECO:0000313" key="3">
    <source>
        <dbReference type="EnsemblMetazoa" id="XP_030851229"/>
    </source>
</evidence>
<dbReference type="EnsemblMetazoa" id="XM_030995369">
    <property type="protein sequence ID" value="XP_030851229"/>
    <property type="gene ID" value="LOC589468"/>
</dbReference>
<dbReference type="AlphaFoldDB" id="A0A7M7T3J5"/>
<dbReference type="SUPFAM" id="SSF46565">
    <property type="entry name" value="Chaperone J-domain"/>
    <property type="match status" value="1"/>
</dbReference>
<dbReference type="OMA" id="EIVNKAW"/>
<dbReference type="Pfam" id="PF00226">
    <property type="entry name" value="DnaJ"/>
    <property type="match status" value="1"/>
</dbReference>
<dbReference type="KEGG" id="spu:589468"/>
<feature type="domain" description="J" evidence="2">
    <location>
        <begin position="54"/>
        <end position="121"/>
    </location>
</feature>
<organism evidence="3 4">
    <name type="scientific">Strongylocentrotus purpuratus</name>
    <name type="common">Purple sea urchin</name>
    <dbReference type="NCBI Taxonomy" id="7668"/>
    <lineage>
        <taxon>Eukaryota</taxon>
        <taxon>Metazoa</taxon>
        <taxon>Echinodermata</taxon>
        <taxon>Eleutherozoa</taxon>
        <taxon>Echinozoa</taxon>
        <taxon>Echinoidea</taxon>
        <taxon>Euechinoidea</taxon>
        <taxon>Echinacea</taxon>
        <taxon>Camarodonta</taxon>
        <taxon>Echinidea</taxon>
        <taxon>Strongylocentrotidae</taxon>
        <taxon>Strongylocentrotus</taxon>
    </lineage>
</organism>
<dbReference type="Gene3D" id="1.10.287.110">
    <property type="entry name" value="DnaJ domain"/>
    <property type="match status" value="1"/>
</dbReference>
<dbReference type="InParanoid" id="A0A7M7T3J5"/>
<dbReference type="GO" id="GO:0005634">
    <property type="term" value="C:nucleus"/>
    <property type="evidence" value="ECO:0000318"/>
    <property type="project" value="GO_Central"/>
</dbReference>
<feature type="region of interest" description="Disordered" evidence="1">
    <location>
        <begin position="179"/>
        <end position="249"/>
    </location>
</feature>
<dbReference type="FunCoup" id="A0A7M7T3J5">
    <property type="interactions" value="2234"/>
</dbReference>
<dbReference type="PROSITE" id="PS50076">
    <property type="entry name" value="DNAJ_2"/>
    <property type="match status" value="1"/>
</dbReference>
<dbReference type="OrthoDB" id="342454at2759"/>
<keyword evidence="4" id="KW-1185">Reference proteome</keyword>
<dbReference type="Proteomes" id="UP000007110">
    <property type="component" value="Unassembled WGS sequence"/>
</dbReference>
<evidence type="ECO:0000256" key="1">
    <source>
        <dbReference type="SAM" id="MobiDB-lite"/>
    </source>
</evidence>
<dbReference type="PANTHER" id="PTHR15606">
    <property type="entry name" value="DNAJ HOMOLOG SUBFAMILY C MEMBER 8/LIPOPOLYSACCHARIDE SPECIFIC RESPONSE-7-RELATED"/>
    <property type="match status" value="1"/>
</dbReference>